<evidence type="ECO:0000256" key="3">
    <source>
        <dbReference type="ARBA" id="ARBA00022692"/>
    </source>
</evidence>
<organism evidence="8 9">
    <name type="scientific">Penaeus vannamei</name>
    <name type="common">Whiteleg shrimp</name>
    <name type="synonym">Litopenaeus vannamei</name>
    <dbReference type="NCBI Taxonomy" id="6689"/>
    <lineage>
        <taxon>Eukaryota</taxon>
        <taxon>Metazoa</taxon>
        <taxon>Ecdysozoa</taxon>
        <taxon>Arthropoda</taxon>
        <taxon>Crustacea</taxon>
        <taxon>Multicrustacea</taxon>
        <taxon>Malacostraca</taxon>
        <taxon>Eumalacostraca</taxon>
        <taxon>Eucarida</taxon>
        <taxon>Decapoda</taxon>
        <taxon>Dendrobranchiata</taxon>
        <taxon>Penaeoidea</taxon>
        <taxon>Penaeidae</taxon>
        <taxon>Penaeus</taxon>
    </lineage>
</organism>
<sequence length="440" mass="49576">MSSRVPLFVRLLRLWARTLRLLGGFPYSWDGRQAGAILPALRRRGGRRFWPVLLTLLYAAAIVVPTVCLFVGFQEFNYDGSTSETFVKLQRSAEVTISAYLCVHVLVGRHDSASLVAHFDLHFPEYTKRDWMLVRDKKAAVLVFSHFFFLLTVMGSVILGTLGATGTLSLIVWVIWSLYFLYNITLAFVQEISSYTFSCLLNKVLADTLRSIKSQEDGSGNVTKAETGDYKTHAITSVKPAAAPREAGSSHVKEHGAEAALATTLRLHDSRHVQEKASTDGQELNRDEIMTLYKRVYRAHECQLLMNKYFGPPALGHMSLAVLWLIGDAYHVAVERMDWLLLLHWAIQILHSSTKIAVFCWPAEAIKDKVQELHFAVSWRRATASDPSLQTQLSFLLELLERFPGFDVVGFFSAAKARIISSIFTYIVILSQFKLSEKPE</sequence>
<comment type="subcellular location">
    <subcellularLocation>
        <location evidence="1">Cell membrane</location>
        <topology evidence="1">Multi-pass membrane protein</topology>
    </subcellularLocation>
</comment>
<dbReference type="GO" id="GO:0050909">
    <property type="term" value="P:sensory perception of taste"/>
    <property type="evidence" value="ECO:0007669"/>
    <property type="project" value="InterPro"/>
</dbReference>
<evidence type="ECO:0000256" key="5">
    <source>
        <dbReference type="ARBA" id="ARBA00023136"/>
    </source>
</evidence>
<evidence type="ECO:0000313" key="9">
    <source>
        <dbReference type="Proteomes" id="UP000283509"/>
    </source>
</evidence>
<keyword evidence="6" id="KW-0675">Receptor</keyword>
<name>A0A423SQD5_PENVA</name>
<dbReference type="GO" id="GO:0043025">
    <property type="term" value="C:neuronal cell body"/>
    <property type="evidence" value="ECO:0007669"/>
    <property type="project" value="TreeGrafter"/>
</dbReference>
<evidence type="ECO:0000256" key="7">
    <source>
        <dbReference type="SAM" id="Phobius"/>
    </source>
</evidence>
<comment type="caution">
    <text evidence="8">The sequence shown here is derived from an EMBL/GenBank/DDBJ whole genome shotgun (WGS) entry which is preliminary data.</text>
</comment>
<keyword evidence="5 7" id="KW-0472">Membrane</keyword>
<dbReference type="Proteomes" id="UP000283509">
    <property type="component" value="Unassembled WGS sequence"/>
</dbReference>
<dbReference type="AlphaFoldDB" id="A0A423SQD5"/>
<keyword evidence="2" id="KW-1003">Cell membrane</keyword>
<keyword evidence="9" id="KW-1185">Reference proteome</keyword>
<feature type="transmembrane region" description="Helical" evidence="7">
    <location>
        <begin position="139"/>
        <end position="164"/>
    </location>
</feature>
<feature type="transmembrane region" description="Helical" evidence="7">
    <location>
        <begin position="49"/>
        <end position="73"/>
    </location>
</feature>
<dbReference type="GO" id="GO:0005886">
    <property type="term" value="C:plasma membrane"/>
    <property type="evidence" value="ECO:0007669"/>
    <property type="project" value="UniProtKB-SubCell"/>
</dbReference>
<evidence type="ECO:0000256" key="4">
    <source>
        <dbReference type="ARBA" id="ARBA00022989"/>
    </source>
</evidence>
<accession>A0A423SQD5</accession>
<dbReference type="EMBL" id="QCYY01002944">
    <property type="protein sequence ID" value="ROT66389.1"/>
    <property type="molecule type" value="Genomic_DNA"/>
</dbReference>
<dbReference type="PANTHER" id="PTHR21143">
    <property type="entry name" value="INVERTEBRATE GUSTATORY RECEPTOR"/>
    <property type="match status" value="1"/>
</dbReference>
<feature type="transmembrane region" description="Helical" evidence="7">
    <location>
        <begin position="170"/>
        <end position="189"/>
    </location>
</feature>
<evidence type="ECO:0000256" key="2">
    <source>
        <dbReference type="ARBA" id="ARBA00022475"/>
    </source>
</evidence>
<reference evidence="8 9" key="1">
    <citation type="submission" date="2018-04" db="EMBL/GenBank/DDBJ databases">
        <authorList>
            <person name="Zhang X."/>
            <person name="Yuan J."/>
            <person name="Li F."/>
            <person name="Xiang J."/>
        </authorList>
    </citation>
    <scope>NUCLEOTIDE SEQUENCE [LARGE SCALE GENOMIC DNA]</scope>
    <source>
        <tissue evidence="8">Muscle</tissue>
    </source>
</reference>
<keyword evidence="3 7" id="KW-0812">Transmembrane</keyword>
<reference evidence="8 9" key="2">
    <citation type="submission" date="2019-01" db="EMBL/GenBank/DDBJ databases">
        <title>The decoding of complex shrimp genome reveals the adaptation for benthos swimmer, frequently molting mechanism and breeding impact on genome.</title>
        <authorList>
            <person name="Sun Y."/>
            <person name="Gao Y."/>
            <person name="Yu Y."/>
        </authorList>
    </citation>
    <scope>NUCLEOTIDE SEQUENCE [LARGE SCALE GENOMIC DNA]</scope>
    <source>
        <tissue evidence="8">Muscle</tissue>
    </source>
</reference>
<dbReference type="Pfam" id="PF08395">
    <property type="entry name" value="7tm_7"/>
    <property type="match status" value="1"/>
</dbReference>
<dbReference type="GO" id="GO:0030425">
    <property type="term" value="C:dendrite"/>
    <property type="evidence" value="ECO:0007669"/>
    <property type="project" value="TreeGrafter"/>
</dbReference>
<evidence type="ECO:0008006" key="10">
    <source>
        <dbReference type="Google" id="ProtNLM"/>
    </source>
</evidence>
<evidence type="ECO:0000256" key="1">
    <source>
        <dbReference type="ARBA" id="ARBA00004651"/>
    </source>
</evidence>
<protein>
    <recommendedName>
        <fullName evidence="10">Gustatory receptor</fullName>
    </recommendedName>
</protein>
<gene>
    <name evidence="8" type="ORF">C7M84_015595</name>
</gene>
<dbReference type="InterPro" id="IPR013604">
    <property type="entry name" value="7TM_chemorcpt"/>
</dbReference>
<evidence type="ECO:0000256" key="6">
    <source>
        <dbReference type="ARBA" id="ARBA00023170"/>
    </source>
</evidence>
<dbReference type="GO" id="GO:0030424">
    <property type="term" value="C:axon"/>
    <property type="evidence" value="ECO:0007669"/>
    <property type="project" value="TreeGrafter"/>
</dbReference>
<dbReference type="PANTHER" id="PTHR21143:SF121">
    <property type="entry name" value="GUSTATORY AND ODORANT RECEPTOR 21A"/>
    <property type="match status" value="1"/>
</dbReference>
<evidence type="ECO:0000313" key="8">
    <source>
        <dbReference type="EMBL" id="ROT66389.1"/>
    </source>
</evidence>
<proteinExistence type="predicted"/>
<keyword evidence="4 7" id="KW-1133">Transmembrane helix</keyword>